<feature type="compositionally biased region" description="Pro residues" evidence="1">
    <location>
        <begin position="115"/>
        <end position="124"/>
    </location>
</feature>
<feature type="compositionally biased region" description="Polar residues" evidence="1">
    <location>
        <begin position="90"/>
        <end position="102"/>
    </location>
</feature>
<dbReference type="AlphaFoldDB" id="A0A9N7U1X8"/>
<organism evidence="2 3">
    <name type="scientific">Pleuronectes platessa</name>
    <name type="common">European plaice</name>
    <dbReference type="NCBI Taxonomy" id="8262"/>
    <lineage>
        <taxon>Eukaryota</taxon>
        <taxon>Metazoa</taxon>
        <taxon>Chordata</taxon>
        <taxon>Craniata</taxon>
        <taxon>Vertebrata</taxon>
        <taxon>Euteleostomi</taxon>
        <taxon>Actinopterygii</taxon>
        <taxon>Neopterygii</taxon>
        <taxon>Teleostei</taxon>
        <taxon>Neoteleostei</taxon>
        <taxon>Acanthomorphata</taxon>
        <taxon>Carangaria</taxon>
        <taxon>Pleuronectiformes</taxon>
        <taxon>Pleuronectoidei</taxon>
        <taxon>Pleuronectidae</taxon>
        <taxon>Pleuronectes</taxon>
    </lineage>
</organism>
<reference evidence="2" key="1">
    <citation type="submission" date="2020-03" db="EMBL/GenBank/DDBJ databases">
        <authorList>
            <person name="Weist P."/>
        </authorList>
    </citation>
    <scope>NUCLEOTIDE SEQUENCE</scope>
</reference>
<dbReference type="Proteomes" id="UP001153269">
    <property type="component" value="Unassembled WGS sequence"/>
</dbReference>
<feature type="region of interest" description="Disordered" evidence="1">
    <location>
        <begin position="56"/>
        <end position="124"/>
    </location>
</feature>
<gene>
    <name evidence="2" type="ORF">PLEPLA_LOCUS10539</name>
</gene>
<name>A0A9N7U1X8_PLEPL</name>
<evidence type="ECO:0000256" key="1">
    <source>
        <dbReference type="SAM" id="MobiDB-lite"/>
    </source>
</evidence>
<comment type="caution">
    <text evidence="2">The sequence shown here is derived from an EMBL/GenBank/DDBJ whole genome shotgun (WGS) entry which is preliminary data.</text>
</comment>
<sequence length="124" mass="13401">MSVGIGLTASDLGSFPQAILRISTPSHWSTNPQLSEHLEYSRSTASLQWQQRYVRELNNPRSAPPGGDRASQQEPGGAAVHPSPAREAHASSQKLQSHNMQNHYGRVAGVADHLPVPPELLPVP</sequence>
<evidence type="ECO:0000313" key="3">
    <source>
        <dbReference type="Proteomes" id="UP001153269"/>
    </source>
</evidence>
<protein>
    <submittedName>
        <fullName evidence="2">Uncharacterized protein</fullName>
    </submittedName>
</protein>
<proteinExistence type="predicted"/>
<dbReference type="EMBL" id="CADEAL010000598">
    <property type="protein sequence ID" value="CAB1422622.1"/>
    <property type="molecule type" value="Genomic_DNA"/>
</dbReference>
<accession>A0A9N7U1X8</accession>
<keyword evidence="3" id="KW-1185">Reference proteome</keyword>
<evidence type="ECO:0000313" key="2">
    <source>
        <dbReference type="EMBL" id="CAB1422622.1"/>
    </source>
</evidence>